<dbReference type="OrthoDB" id="2082268at2"/>
<dbReference type="KEGG" id="hhw:NCTC503_00726"/>
<evidence type="ECO:0000313" key="1">
    <source>
        <dbReference type="EMBL" id="VTQ85245.1"/>
    </source>
</evidence>
<proteinExistence type="predicted"/>
<evidence type="ECO:0000313" key="2">
    <source>
        <dbReference type="Proteomes" id="UP000308489"/>
    </source>
</evidence>
<dbReference type="RefSeq" id="WP_138209455.1">
    <property type="nucleotide sequence ID" value="NZ_CBCRUQ010000001.1"/>
</dbReference>
<sequence>MDWRYIENAKLKEFNFISKKIIDNDITVYTKMPNLEILQFPSNFYTTEQITWLVAKLPNVRGYALRPYIYFERKNGDEFASTLICGKRKPFIYHVDDKQKRRIQRCILKFNDLVDKYRNNPTIIPPT</sequence>
<accession>A0A4U9R250</accession>
<organism evidence="1 2">
    <name type="scientific">Hathewaya histolytica</name>
    <name type="common">Clostridium histolyticum</name>
    <dbReference type="NCBI Taxonomy" id="1498"/>
    <lineage>
        <taxon>Bacteria</taxon>
        <taxon>Bacillati</taxon>
        <taxon>Bacillota</taxon>
        <taxon>Clostridia</taxon>
        <taxon>Eubacteriales</taxon>
        <taxon>Clostridiaceae</taxon>
        <taxon>Hathewaya</taxon>
    </lineage>
</organism>
<dbReference type="EMBL" id="LR590481">
    <property type="protein sequence ID" value="VTQ85245.1"/>
    <property type="molecule type" value="Genomic_DNA"/>
</dbReference>
<dbReference type="AlphaFoldDB" id="A0A4U9R250"/>
<dbReference type="Proteomes" id="UP000308489">
    <property type="component" value="Chromosome 1"/>
</dbReference>
<reference evidence="1 2" key="1">
    <citation type="submission" date="2019-05" db="EMBL/GenBank/DDBJ databases">
        <authorList>
            <consortium name="Pathogen Informatics"/>
        </authorList>
    </citation>
    <scope>NUCLEOTIDE SEQUENCE [LARGE SCALE GENOMIC DNA]</scope>
    <source>
        <strain evidence="1 2">NCTC503</strain>
    </source>
</reference>
<name>A0A4U9R250_HATHI</name>
<gene>
    <name evidence="1" type="ORF">NCTC503_00726</name>
</gene>
<keyword evidence="2" id="KW-1185">Reference proteome</keyword>
<protein>
    <submittedName>
        <fullName evidence="1">Internalin G-like protein</fullName>
    </submittedName>
</protein>